<evidence type="ECO:0000256" key="1">
    <source>
        <dbReference type="ARBA" id="ARBA00022679"/>
    </source>
</evidence>
<dbReference type="GO" id="GO:0030688">
    <property type="term" value="C:preribosome, small subunit precursor"/>
    <property type="evidence" value="ECO:0007669"/>
    <property type="project" value="TreeGrafter"/>
</dbReference>
<evidence type="ECO:0000313" key="7">
    <source>
        <dbReference type="WBParaSite" id="EN70_8088"/>
    </source>
</evidence>
<evidence type="ECO:0000256" key="4">
    <source>
        <dbReference type="ARBA" id="ARBA00022840"/>
    </source>
</evidence>
<reference evidence="6" key="1">
    <citation type="submission" date="2012-04" db="EMBL/GenBank/DDBJ databases">
        <title>The Genome Sequence of Loa loa.</title>
        <authorList>
            <consortium name="The Broad Institute Genome Sequencing Platform"/>
            <consortium name="Broad Institute Genome Sequencing Center for Infectious Disease"/>
            <person name="Nutman T.B."/>
            <person name="Fink D.L."/>
            <person name="Russ C."/>
            <person name="Young S."/>
            <person name="Zeng Q."/>
            <person name="Gargeya S."/>
            <person name="Alvarado L."/>
            <person name="Berlin A."/>
            <person name="Chapman S.B."/>
            <person name="Chen Z."/>
            <person name="Freedman E."/>
            <person name="Gellesch M."/>
            <person name="Goldberg J."/>
            <person name="Griggs A."/>
            <person name="Gujja S."/>
            <person name="Heilman E.R."/>
            <person name="Heiman D."/>
            <person name="Howarth C."/>
            <person name="Mehta T."/>
            <person name="Neiman D."/>
            <person name="Pearson M."/>
            <person name="Roberts A."/>
            <person name="Saif S."/>
            <person name="Shea T."/>
            <person name="Shenoy N."/>
            <person name="Sisk P."/>
            <person name="Stolte C."/>
            <person name="Sykes S."/>
            <person name="White J."/>
            <person name="Yandava C."/>
            <person name="Haas B."/>
            <person name="Henn M.R."/>
            <person name="Nusbaum C."/>
            <person name="Birren B."/>
        </authorList>
    </citation>
    <scope>NUCLEOTIDE SEQUENCE [LARGE SCALE GENOMIC DNA]</scope>
</reference>
<dbReference type="PANTHER" id="PTHR45852">
    <property type="entry name" value="SER/THR-PROTEIN KINASE RIO2"/>
    <property type="match status" value="1"/>
</dbReference>
<keyword evidence="3" id="KW-0418">Kinase</keyword>
<keyword evidence="4" id="KW-0067">ATP-binding</keyword>
<dbReference type="GO" id="GO:0005524">
    <property type="term" value="F:ATP binding"/>
    <property type="evidence" value="ECO:0007669"/>
    <property type="project" value="UniProtKB-KW"/>
</dbReference>
<evidence type="ECO:0000256" key="3">
    <source>
        <dbReference type="ARBA" id="ARBA00022777"/>
    </source>
</evidence>
<dbReference type="Pfam" id="PF09202">
    <property type="entry name" value="Rio2_N"/>
    <property type="match status" value="1"/>
</dbReference>
<sequence>MSPRYYDFIVLPEHFLFLLHLFVPDMGRMNITVIRYMEQEHFRVLIAVELGMKNHELVPLELIGSIAKIHRGAVVRILADLAKHGTVAHERGKRCKLSPQIR</sequence>
<dbReference type="InterPro" id="IPR036388">
    <property type="entry name" value="WH-like_DNA-bd_sf"/>
</dbReference>
<name>A0A1I7W005_LOALO</name>
<keyword evidence="6" id="KW-1185">Reference proteome</keyword>
<dbReference type="GO" id="GO:0004674">
    <property type="term" value="F:protein serine/threonine kinase activity"/>
    <property type="evidence" value="ECO:0007669"/>
    <property type="project" value="InterPro"/>
</dbReference>
<dbReference type="Gene3D" id="1.10.10.10">
    <property type="entry name" value="Winged helix-like DNA-binding domain superfamily/Winged helix DNA-binding domain"/>
    <property type="match status" value="1"/>
</dbReference>
<evidence type="ECO:0000256" key="2">
    <source>
        <dbReference type="ARBA" id="ARBA00022741"/>
    </source>
</evidence>
<dbReference type="SUPFAM" id="SSF46785">
    <property type="entry name" value="Winged helix' DNA-binding domain"/>
    <property type="match status" value="1"/>
</dbReference>
<protein>
    <submittedName>
        <fullName evidence="7">Rio2_N domain-containing protein</fullName>
    </submittedName>
</protein>
<accession>A0A1I7W005</accession>
<feature type="domain" description="RIO2 kinase winged helix" evidence="5">
    <location>
        <begin position="34"/>
        <end position="91"/>
    </location>
</feature>
<proteinExistence type="predicted"/>
<dbReference type="Proteomes" id="UP000095285">
    <property type="component" value="Unassembled WGS sequence"/>
</dbReference>
<organism evidence="6 7">
    <name type="scientific">Loa loa</name>
    <name type="common">Eye worm</name>
    <name type="synonym">Filaria loa</name>
    <dbReference type="NCBI Taxonomy" id="7209"/>
    <lineage>
        <taxon>Eukaryota</taxon>
        <taxon>Metazoa</taxon>
        <taxon>Ecdysozoa</taxon>
        <taxon>Nematoda</taxon>
        <taxon>Chromadorea</taxon>
        <taxon>Rhabditida</taxon>
        <taxon>Spirurina</taxon>
        <taxon>Spiruromorpha</taxon>
        <taxon>Filarioidea</taxon>
        <taxon>Onchocercidae</taxon>
        <taxon>Loa</taxon>
    </lineage>
</organism>
<dbReference type="InterPro" id="IPR015285">
    <property type="entry name" value="RIO2_wHTH_N"/>
</dbReference>
<dbReference type="AlphaFoldDB" id="A0A1I7W005"/>
<reference evidence="7" key="2">
    <citation type="submission" date="2016-11" db="UniProtKB">
        <authorList>
            <consortium name="WormBaseParasite"/>
        </authorList>
    </citation>
    <scope>IDENTIFICATION</scope>
</reference>
<dbReference type="STRING" id="7209.A0A1I7W005"/>
<keyword evidence="1" id="KW-0808">Transferase</keyword>
<dbReference type="GO" id="GO:0005829">
    <property type="term" value="C:cytosol"/>
    <property type="evidence" value="ECO:0007669"/>
    <property type="project" value="TreeGrafter"/>
</dbReference>
<evidence type="ECO:0000259" key="5">
    <source>
        <dbReference type="Pfam" id="PF09202"/>
    </source>
</evidence>
<dbReference type="GO" id="GO:0030490">
    <property type="term" value="P:maturation of SSU-rRNA"/>
    <property type="evidence" value="ECO:0007669"/>
    <property type="project" value="TreeGrafter"/>
</dbReference>
<evidence type="ECO:0000313" key="6">
    <source>
        <dbReference type="Proteomes" id="UP000095285"/>
    </source>
</evidence>
<keyword evidence="2" id="KW-0547">Nucleotide-binding</keyword>
<dbReference type="WBParaSite" id="EN70_8088">
    <property type="protein sequence ID" value="EN70_8088"/>
    <property type="gene ID" value="EN70_8088"/>
</dbReference>
<dbReference type="PANTHER" id="PTHR45852:SF1">
    <property type="entry name" value="SERINE_THREONINE-PROTEIN KINASE RIO2"/>
    <property type="match status" value="1"/>
</dbReference>
<dbReference type="InterPro" id="IPR036390">
    <property type="entry name" value="WH_DNA-bd_sf"/>
</dbReference>
<dbReference type="GO" id="GO:0005634">
    <property type="term" value="C:nucleus"/>
    <property type="evidence" value="ECO:0007669"/>
    <property type="project" value="TreeGrafter"/>
</dbReference>